<dbReference type="GO" id="GO:0009103">
    <property type="term" value="P:lipopolysaccharide biosynthetic process"/>
    <property type="evidence" value="ECO:0007669"/>
    <property type="project" value="TreeGrafter"/>
</dbReference>
<dbReference type="EMBL" id="FNEE01000001">
    <property type="protein sequence ID" value="SDI10951.1"/>
    <property type="molecule type" value="Genomic_DNA"/>
</dbReference>
<dbReference type="Proteomes" id="UP000198894">
    <property type="component" value="Unassembled WGS sequence"/>
</dbReference>
<evidence type="ECO:0000313" key="5">
    <source>
        <dbReference type="Proteomes" id="UP000198894"/>
    </source>
</evidence>
<dbReference type="CDD" id="cd03809">
    <property type="entry name" value="GT4_MtfB-like"/>
    <property type="match status" value="1"/>
</dbReference>
<dbReference type="RefSeq" id="WP_329608769.1">
    <property type="nucleotide sequence ID" value="NZ_FNEE01000001.1"/>
</dbReference>
<dbReference type="InterPro" id="IPR028098">
    <property type="entry name" value="Glyco_trans_4-like_N"/>
</dbReference>
<sequence length="418" mass="46719">MVHFMGQRNFGRSAPVAARAAGTIGTDPFPFERYGKSSFPAVPAEDGGPCGGRTRRWTINGDFVALPPNGVARYAREVTLALDALLDEGHPLAQGLELDLAVPRREQLPLQAIGIRVVPEFNKPRLPQFWVQMQLPRHVEGGLLSFCNLAPVALTRQIACIHDLHTRLMPESYGRGFRWAHRFILPLLGRRAAHITTVSQLSRQHLIKYGIAPQEKITVTYNGSDHAERWDADRSKLQIRPDRPYVLCLGRDQKYKNAELLVRLAPLLDALGLDLWMAGEIDEAQISRFAQPKPGNLRLLGRISDDDFKKALSGALCFLFPSRIEGFGLPAVEAMRIGCPVVASTSPCLPEVCQDAALYADPDDLAHWARAVLDIQRYPDLRQRLIEAGHKRSLSYSWRSIAEIYLELMLQVDAMALR</sequence>
<dbReference type="SUPFAM" id="SSF53756">
    <property type="entry name" value="UDP-Glycosyltransferase/glycogen phosphorylase"/>
    <property type="match status" value="1"/>
</dbReference>
<keyword evidence="5" id="KW-1185">Reference proteome</keyword>
<evidence type="ECO:0000256" key="1">
    <source>
        <dbReference type="ARBA" id="ARBA00022679"/>
    </source>
</evidence>
<protein>
    <submittedName>
        <fullName evidence="4">Glycosyltransferase involved in cell wall bisynthesis</fullName>
    </submittedName>
</protein>
<feature type="domain" description="Glycosyl transferase family 1" evidence="2">
    <location>
        <begin position="232"/>
        <end position="392"/>
    </location>
</feature>
<proteinExistence type="predicted"/>
<dbReference type="Pfam" id="PF13439">
    <property type="entry name" value="Glyco_transf_4"/>
    <property type="match status" value="1"/>
</dbReference>
<reference evidence="5" key="1">
    <citation type="submission" date="2016-10" db="EMBL/GenBank/DDBJ databases">
        <authorList>
            <person name="Varghese N."/>
            <person name="Submissions S."/>
        </authorList>
    </citation>
    <scope>NUCLEOTIDE SEQUENCE [LARGE SCALE GENOMIC DNA]</scope>
    <source>
        <strain evidence="5">CGMCC 1.11022</strain>
    </source>
</reference>
<dbReference type="InterPro" id="IPR001296">
    <property type="entry name" value="Glyco_trans_1"/>
</dbReference>
<evidence type="ECO:0000313" key="4">
    <source>
        <dbReference type="EMBL" id="SDI10951.1"/>
    </source>
</evidence>
<dbReference type="PANTHER" id="PTHR46401">
    <property type="entry name" value="GLYCOSYLTRANSFERASE WBBK-RELATED"/>
    <property type="match status" value="1"/>
</dbReference>
<evidence type="ECO:0000259" key="3">
    <source>
        <dbReference type="Pfam" id="PF13439"/>
    </source>
</evidence>
<dbReference type="GO" id="GO:0016757">
    <property type="term" value="F:glycosyltransferase activity"/>
    <property type="evidence" value="ECO:0007669"/>
    <property type="project" value="InterPro"/>
</dbReference>
<name>A0A1G8HWQ1_9HYPH</name>
<feature type="domain" description="Glycosyltransferase subfamily 4-like N-terminal" evidence="3">
    <location>
        <begin position="69"/>
        <end position="227"/>
    </location>
</feature>
<dbReference type="Gene3D" id="3.40.50.2000">
    <property type="entry name" value="Glycogen Phosphorylase B"/>
    <property type="match status" value="2"/>
</dbReference>
<organism evidence="4 5">
    <name type="scientific">Mesorhizobium muleiense</name>
    <dbReference type="NCBI Taxonomy" id="1004279"/>
    <lineage>
        <taxon>Bacteria</taxon>
        <taxon>Pseudomonadati</taxon>
        <taxon>Pseudomonadota</taxon>
        <taxon>Alphaproteobacteria</taxon>
        <taxon>Hyphomicrobiales</taxon>
        <taxon>Phyllobacteriaceae</taxon>
        <taxon>Mesorhizobium</taxon>
    </lineage>
</organism>
<dbReference type="Pfam" id="PF00534">
    <property type="entry name" value="Glycos_transf_1"/>
    <property type="match status" value="1"/>
</dbReference>
<gene>
    <name evidence="4" type="ORF">SAMN05428953_101187</name>
</gene>
<accession>A0A1G8HWQ1</accession>
<evidence type="ECO:0000259" key="2">
    <source>
        <dbReference type="Pfam" id="PF00534"/>
    </source>
</evidence>
<dbReference type="PANTHER" id="PTHR46401:SF2">
    <property type="entry name" value="GLYCOSYLTRANSFERASE WBBK-RELATED"/>
    <property type="match status" value="1"/>
</dbReference>
<dbReference type="AlphaFoldDB" id="A0A1G8HWQ1"/>
<keyword evidence="1 4" id="KW-0808">Transferase</keyword>